<protein>
    <submittedName>
        <fullName evidence="1">Uncharacterized protein</fullName>
    </submittedName>
</protein>
<sequence length="74" mass="7973">MNALETLGPHEERCVVQVKLSVETYTGLGSNKRGWTTGALSSRLDLWIPRAGAAPFVQEKVLMDSHPAPGRSPG</sequence>
<evidence type="ECO:0000313" key="2">
    <source>
        <dbReference type="Proteomes" id="UP001066276"/>
    </source>
</evidence>
<reference evidence="1" key="1">
    <citation type="journal article" date="2022" name="bioRxiv">
        <title>Sequencing and chromosome-scale assembly of the giantPleurodeles waltlgenome.</title>
        <authorList>
            <person name="Brown T."/>
            <person name="Elewa A."/>
            <person name="Iarovenko S."/>
            <person name="Subramanian E."/>
            <person name="Araus A.J."/>
            <person name="Petzold A."/>
            <person name="Susuki M."/>
            <person name="Suzuki K.-i.T."/>
            <person name="Hayashi T."/>
            <person name="Toyoda A."/>
            <person name="Oliveira C."/>
            <person name="Osipova E."/>
            <person name="Leigh N.D."/>
            <person name="Simon A."/>
            <person name="Yun M.H."/>
        </authorList>
    </citation>
    <scope>NUCLEOTIDE SEQUENCE</scope>
    <source>
        <strain evidence="1">20211129_DDA</strain>
        <tissue evidence="1">Liver</tissue>
    </source>
</reference>
<proteinExistence type="predicted"/>
<dbReference type="Proteomes" id="UP001066276">
    <property type="component" value="Chromosome 5"/>
</dbReference>
<evidence type="ECO:0000313" key="1">
    <source>
        <dbReference type="EMBL" id="KAJ1154822.1"/>
    </source>
</evidence>
<dbReference type="EMBL" id="JANPWB010000009">
    <property type="protein sequence ID" value="KAJ1154822.1"/>
    <property type="molecule type" value="Genomic_DNA"/>
</dbReference>
<keyword evidence="2" id="KW-1185">Reference proteome</keyword>
<gene>
    <name evidence="1" type="ORF">NDU88_007565</name>
</gene>
<dbReference type="AlphaFoldDB" id="A0AAV7RSS3"/>
<name>A0AAV7RSS3_PLEWA</name>
<organism evidence="1 2">
    <name type="scientific">Pleurodeles waltl</name>
    <name type="common">Iberian ribbed newt</name>
    <dbReference type="NCBI Taxonomy" id="8319"/>
    <lineage>
        <taxon>Eukaryota</taxon>
        <taxon>Metazoa</taxon>
        <taxon>Chordata</taxon>
        <taxon>Craniata</taxon>
        <taxon>Vertebrata</taxon>
        <taxon>Euteleostomi</taxon>
        <taxon>Amphibia</taxon>
        <taxon>Batrachia</taxon>
        <taxon>Caudata</taxon>
        <taxon>Salamandroidea</taxon>
        <taxon>Salamandridae</taxon>
        <taxon>Pleurodelinae</taxon>
        <taxon>Pleurodeles</taxon>
    </lineage>
</organism>
<comment type="caution">
    <text evidence="1">The sequence shown here is derived from an EMBL/GenBank/DDBJ whole genome shotgun (WGS) entry which is preliminary data.</text>
</comment>
<accession>A0AAV7RSS3</accession>